<dbReference type="PANTHER" id="PTHR11141">
    <property type="entry name" value="PROTEIN TRANSPORT PROTEIN SEC23"/>
    <property type="match status" value="1"/>
</dbReference>
<dbReference type="PANTHER" id="PTHR11141:SF6">
    <property type="entry name" value="PROTEIN TRANSPORT PROTEIN SEC23 A"/>
    <property type="match status" value="1"/>
</dbReference>
<keyword evidence="2 7" id="KW-0256">Endoplasmic reticulum</keyword>
<dbReference type="InterPro" id="IPR036174">
    <property type="entry name" value="Znf_Sec23_Sec24_sf"/>
</dbReference>
<dbReference type="SUPFAM" id="SSF53300">
    <property type="entry name" value="vWA-like"/>
    <property type="match status" value="1"/>
</dbReference>
<evidence type="ECO:0000259" key="9">
    <source>
        <dbReference type="Pfam" id="PF04810"/>
    </source>
</evidence>
<sequence>MTTPSNAGLPSPNNSVTPQVAGQQQTNSFQKEQKHTASSQMQPAVTVAPADHVLTLVSSSVVNQRGFANTCGVPLGAHMDLRPSEALRLPLIATRPPLRCNGCSAFLNVYCKANLPKGVWKCYMCGAINIQKDLMEAANVTAFPELSSEAVEYSVALPPSHPLLPTPGPGHLVFAIDTTLEPKDLQAVREALLTTLANPCLDPSTLISLITFDGCVAVHNLGSQRFSHVLPTGSTSTGAVQPGSGSSLLNLQSVVQHLLDRHCSATASRRAGGGGGGVAAASSALVSDVESCVQHLPKVLASFRTVQSEVPVRERARCLGSAVEAALRLIAAHASLDLTRHHNLYSSRVIVLAGGPATRGPGAVPLELLDQAVPEKGRASDNRAVAASLDVGVALGDMASKIGVAVDILTSISTGVNAKLLTAITHGSGGEFMPHPPPHHPPPHLAPSSSTPGMPPAQSPQSQPPTQSPPFPPQQQPHQRQGGEVNDSHQQEQAVAATTTSGSGSGGFIGPLLSRQLTASLTRRFGLEGRLDCYCSEGLRLVQWFGPLDTIQVELEVGGPAAAATTAAPTGTSAAAAAAAAVVAATAAAARPLSSSATVGPYRLSPVACGVVAVESGRCASLRLEVTRDLDDVPSLFLQVAFHFVNPLSRQRVVRVVTRRLAVVESRGEYLRTVNPTAAAALLGKRVVLEGKRTGAYRDSRKAEEARYAVAAQLGLVATRCGQEVLASRGVLGFGGRKNRQWPPELMPLAYALYHFQRGPLLGPPVPPPPGTFPAAAHSHLHALWDSDARLAGFNALLRAAWADAYRSM</sequence>
<dbReference type="EMBL" id="BSDZ01000015">
    <property type="protein sequence ID" value="GLI63399.1"/>
    <property type="molecule type" value="Genomic_DNA"/>
</dbReference>
<keyword evidence="7" id="KW-0963">Cytoplasm</keyword>
<evidence type="ECO:0000256" key="8">
    <source>
        <dbReference type="SAM" id="MobiDB-lite"/>
    </source>
</evidence>
<feature type="domain" description="Sec23/Sec24 trunk" evidence="10">
    <location>
        <begin position="169"/>
        <end position="431"/>
    </location>
</feature>
<evidence type="ECO:0000313" key="12">
    <source>
        <dbReference type="Proteomes" id="UP001165090"/>
    </source>
</evidence>
<feature type="non-terminal residue" evidence="11">
    <location>
        <position position="809"/>
    </location>
</feature>
<keyword evidence="7" id="KW-0813">Transport</keyword>
<evidence type="ECO:0000256" key="4">
    <source>
        <dbReference type="ARBA" id="ARBA00022892"/>
    </source>
</evidence>
<keyword evidence="12" id="KW-1185">Reference proteome</keyword>
<evidence type="ECO:0000313" key="11">
    <source>
        <dbReference type="EMBL" id="GLI63399.1"/>
    </source>
</evidence>
<dbReference type="Pfam" id="PF04810">
    <property type="entry name" value="zf-Sec23_Sec24"/>
    <property type="match status" value="1"/>
</dbReference>
<keyword evidence="6 7" id="KW-0968">Cytoplasmic vesicle</keyword>
<keyword evidence="1 7" id="KW-0479">Metal-binding</keyword>
<keyword evidence="3 7" id="KW-0862">Zinc</keyword>
<protein>
    <recommendedName>
        <fullName evidence="7">Protein transport protein SEC23</fullName>
    </recommendedName>
</protein>
<evidence type="ECO:0000259" key="10">
    <source>
        <dbReference type="Pfam" id="PF04811"/>
    </source>
</evidence>
<gene>
    <name evidence="11" type="ORF">VaNZ11_006360</name>
</gene>
<dbReference type="Proteomes" id="UP001165090">
    <property type="component" value="Unassembled WGS sequence"/>
</dbReference>
<evidence type="ECO:0000256" key="6">
    <source>
        <dbReference type="ARBA" id="ARBA00023329"/>
    </source>
</evidence>
<comment type="function">
    <text evidence="7">Component of the coat protein complex II (COPII) which promotes the formation of transport vesicles from the endoplasmic reticulum (ER). The coat has two main functions, the physical deformation of the endoplasmic reticulum membrane into vesicles and the selection of cargo molecules.</text>
</comment>
<feature type="domain" description="Zinc finger Sec23/Sec24-type" evidence="9">
    <location>
        <begin position="97"/>
        <end position="129"/>
    </location>
</feature>
<dbReference type="SUPFAM" id="SSF82919">
    <property type="entry name" value="Zn-finger domain of Sec23/24"/>
    <property type="match status" value="1"/>
</dbReference>
<dbReference type="InterPro" id="IPR006895">
    <property type="entry name" value="Znf_Sec23_Sec24"/>
</dbReference>
<keyword evidence="7" id="KW-0653">Protein transport</keyword>
<evidence type="ECO:0000256" key="7">
    <source>
        <dbReference type="RuleBase" id="RU365030"/>
    </source>
</evidence>
<evidence type="ECO:0000256" key="3">
    <source>
        <dbReference type="ARBA" id="ARBA00022833"/>
    </source>
</evidence>
<dbReference type="Gene3D" id="2.30.30.380">
    <property type="entry name" value="Zn-finger domain of Sec23/24"/>
    <property type="match status" value="1"/>
</dbReference>
<evidence type="ECO:0000256" key="1">
    <source>
        <dbReference type="ARBA" id="ARBA00022723"/>
    </source>
</evidence>
<dbReference type="InterPro" id="IPR036465">
    <property type="entry name" value="vWFA_dom_sf"/>
</dbReference>
<proteinExistence type="inferred from homology"/>
<evidence type="ECO:0000256" key="5">
    <source>
        <dbReference type="ARBA" id="ARBA00023136"/>
    </source>
</evidence>
<comment type="caution">
    <text evidence="11">The sequence shown here is derived from an EMBL/GenBank/DDBJ whole genome shotgun (WGS) entry which is preliminary data.</text>
</comment>
<dbReference type="Pfam" id="PF04811">
    <property type="entry name" value="Sec23_trunk"/>
    <property type="match status" value="1"/>
</dbReference>
<dbReference type="InterPro" id="IPR006896">
    <property type="entry name" value="Sec23/24_trunk_dom"/>
</dbReference>
<keyword evidence="5 7" id="KW-0472">Membrane</keyword>
<dbReference type="Gene3D" id="2.60.40.1670">
    <property type="entry name" value="beta-sandwich domain of Sec23/24"/>
    <property type="match status" value="1"/>
</dbReference>
<feature type="region of interest" description="Disordered" evidence="8">
    <location>
        <begin position="1"/>
        <end position="42"/>
    </location>
</feature>
<comment type="subcellular location">
    <subcellularLocation>
        <location evidence="7">Cytoplasmic vesicle</location>
        <location evidence="7">COPII-coated vesicle membrane</location>
        <topology evidence="7">Peripheral membrane protein</topology>
        <orientation evidence="7">Cytoplasmic side</orientation>
    </subcellularLocation>
    <subcellularLocation>
        <location evidence="7">Endoplasmic reticulum membrane</location>
        <topology evidence="7">Peripheral membrane protein</topology>
        <orientation evidence="7">Cytoplasmic side</orientation>
    </subcellularLocation>
</comment>
<accession>A0ABQ5S1B5</accession>
<dbReference type="Gene3D" id="3.40.50.410">
    <property type="entry name" value="von Willebrand factor, type A domain"/>
    <property type="match status" value="1"/>
</dbReference>
<feature type="compositionally biased region" description="Pro residues" evidence="8">
    <location>
        <begin position="453"/>
        <end position="475"/>
    </location>
</feature>
<feature type="region of interest" description="Disordered" evidence="8">
    <location>
        <begin position="428"/>
        <end position="507"/>
    </location>
</feature>
<evidence type="ECO:0000256" key="2">
    <source>
        <dbReference type="ARBA" id="ARBA00022824"/>
    </source>
</evidence>
<reference evidence="11 12" key="1">
    <citation type="journal article" date="2023" name="IScience">
        <title>Expanded male sex-determining region conserved during the evolution of homothallism in the green alga Volvox.</title>
        <authorList>
            <person name="Yamamoto K."/>
            <person name="Matsuzaki R."/>
            <person name="Mahakham W."/>
            <person name="Heman W."/>
            <person name="Sekimoto H."/>
            <person name="Kawachi M."/>
            <person name="Minakuchi Y."/>
            <person name="Toyoda A."/>
            <person name="Nozaki H."/>
        </authorList>
    </citation>
    <scope>NUCLEOTIDE SEQUENCE [LARGE SCALE GENOMIC DNA]</scope>
    <source>
        <strain evidence="11 12">NIES-4468</strain>
    </source>
</reference>
<organism evidence="11 12">
    <name type="scientific">Volvox africanus</name>
    <dbReference type="NCBI Taxonomy" id="51714"/>
    <lineage>
        <taxon>Eukaryota</taxon>
        <taxon>Viridiplantae</taxon>
        <taxon>Chlorophyta</taxon>
        <taxon>core chlorophytes</taxon>
        <taxon>Chlorophyceae</taxon>
        <taxon>CS clade</taxon>
        <taxon>Chlamydomonadales</taxon>
        <taxon>Volvocaceae</taxon>
        <taxon>Volvox</taxon>
    </lineage>
</organism>
<dbReference type="InterPro" id="IPR037364">
    <property type="entry name" value="Sec23"/>
</dbReference>
<keyword evidence="4 7" id="KW-0931">ER-Golgi transport</keyword>
<comment type="similarity">
    <text evidence="7">Belongs to the SEC23/SEC24 family. SEC23 subfamily.</text>
</comment>
<name>A0ABQ5S1B5_9CHLO</name>